<dbReference type="Proteomes" id="UP000483820">
    <property type="component" value="Chromosome II"/>
</dbReference>
<organism evidence="1 2">
    <name type="scientific">Caenorhabditis remanei</name>
    <name type="common">Caenorhabditis vulgaris</name>
    <dbReference type="NCBI Taxonomy" id="31234"/>
    <lineage>
        <taxon>Eukaryota</taxon>
        <taxon>Metazoa</taxon>
        <taxon>Ecdysozoa</taxon>
        <taxon>Nematoda</taxon>
        <taxon>Chromadorea</taxon>
        <taxon>Rhabditida</taxon>
        <taxon>Rhabditina</taxon>
        <taxon>Rhabditomorpha</taxon>
        <taxon>Rhabditoidea</taxon>
        <taxon>Rhabditidae</taxon>
        <taxon>Peloderinae</taxon>
        <taxon>Caenorhabditis</taxon>
    </lineage>
</organism>
<dbReference type="RefSeq" id="XP_053590348.1">
    <property type="nucleotide sequence ID" value="XM_053726154.1"/>
</dbReference>
<name>A0A6A5HLD9_CAERE</name>
<accession>A0A6A5HLD9</accession>
<dbReference type="CTD" id="78774362"/>
<dbReference type="EMBL" id="WUAV01000002">
    <property type="protein sequence ID" value="KAF1767424.1"/>
    <property type="molecule type" value="Genomic_DNA"/>
</dbReference>
<evidence type="ECO:0000313" key="2">
    <source>
        <dbReference type="Proteomes" id="UP000483820"/>
    </source>
</evidence>
<gene>
    <name evidence="1" type="ORF">GCK72_007383</name>
</gene>
<dbReference type="GeneID" id="78774362"/>
<evidence type="ECO:0000313" key="1">
    <source>
        <dbReference type="EMBL" id="KAF1767424.1"/>
    </source>
</evidence>
<protein>
    <submittedName>
        <fullName evidence="1">Uncharacterized protein</fullName>
    </submittedName>
</protein>
<proteinExistence type="predicted"/>
<reference evidence="1 2" key="1">
    <citation type="submission" date="2019-12" db="EMBL/GenBank/DDBJ databases">
        <title>Chromosome-level assembly of the Caenorhabditis remanei genome.</title>
        <authorList>
            <person name="Teterina A.A."/>
            <person name="Willis J.H."/>
            <person name="Phillips P.C."/>
        </authorList>
    </citation>
    <scope>NUCLEOTIDE SEQUENCE [LARGE SCALE GENOMIC DNA]</scope>
    <source>
        <strain evidence="1 2">PX506</strain>
        <tissue evidence="1">Whole organism</tissue>
    </source>
</reference>
<sequence>MPSVIGHVEYHLLHNTKIGNEKLMWIADAYGMNELLEKTVRQTTTVETAKLSEDPKEAVLLSMCISISLNALK</sequence>
<comment type="caution">
    <text evidence="1">The sequence shown here is derived from an EMBL/GenBank/DDBJ whole genome shotgun (WGS) entry which is preliminary data.</text>
</comment>
<dbReference type="AlphaFoldDB" id="A0A6A5HLD9"/>
<dbReference type="KEGG" id="crq:GCK72_007383"/>